<reference evidence="2 3" key="1">
    <citation type="journal article" date="2018" name="Sci. Rep.">
        <title>Genomic signatures of local adaptation to the degree of environmental predictability in rotifers.</title>
        <authorList>
            <person name="Franch-Gras L."/>
            <person name="Hahn C."/>
            <person name="Garcia-Roger E.M."/>
            <person name="Carmona M.J."/>
            <person name="Serra M."/>
            <person name="Gomez A."/>
        </authorList>
    </citation>
    <scope>NUCLEOTIDE SEQUENCE [LARGE SCALE GENOMIC DNA]</scope>
    <source>
        <strain evidence="2">HYR1</strain>
    </source>
</reference>
<keyword evidence="3" id="KW-1185">Reference proteome</keyword>
<keyword evidence="1" id="KW-0175">Coiled coil</keyword>
<gene>
    <name evidence="2" type="ORF">BpHYR1_043523</name>
</gene>
<name>A0A3M7R8T0_BRAPC</name>
<evidence type="ECO:0000313" key="3">
    <source>
        <dbReference type="Proteomes" id="UP000276133"/>
    </source>
</evidence>
<dbReference type="Proteomes" id="UP000276133">
    <property type="component" value="Unassembled WGS sequence"/>
</dbReference>
<dbReference type="AlphaFoldDB" id="A0A3M7R8T0"/>
<dbReference type="OrthoDB" id="10055366at2759"/>
<organism evidence="2 3">
    <name type="scientific">Brachionus plicatilis</name>
    <name type="common">Marine rotifer</name>
    <name type="synonym">Brachionus muelleri</name>
    <dbReference type="NCBI Taxonomy" id="10195"/>
    <lineage>
        <taxon>Eukaryota</taxon>
        <taxon>Metazoa</taxon>
        <taxon>Spiralia</taxon>
        <taxon>Gnathifera</taxon>
        <taxon>Rotifera</taxon>
        <taxon>Eurotatoria</taxon>
        <taxon>Monogononta</taxon>
        <taxon>Pseudotrocha</taxon>
        <taxon>Ploima</taxon>
        <taxon>Brachionidae</taxon>
        <taxon>Brachionus</taxon>
    </lineage>
</organism>
<protein>
    <submittedName>
        <fullName evidence="2">KDa in NOF-FB transposable</fullName>
    </submittedName>
</protein>
<dbReference type="EMBL" id="REGN01003944">
    <property type="protein sequence ID" value="RNA19930.1"/>
    <property type="molecule type" value="Genomic_DNA"/>
</dbReference>
<proteinExistence type="predicted"/>
<comment type="caution">
    <text evidence="2">The sequence shown here is derived from an EMBL/GenBank/DDBJ whole genome shotgun (WGS) entry which is preliminary data.</text>
</comment>
<feature type="coiled-coil region" evidence="1">
    <location>
        <begin position="47"/>
        <end position="107"/>
    </location>
</feature>
<sequence>SRFFNRLLIIDCQHYSQPDENQKKETLELKGKIEILEGQILILTQKNLTLEEDNAEKLRQLSESNNEIGQMNKNYDDKIEYHLNDYNKKINDLYEKGKKDIEKSRNEHRTALDQISGLKNISDSRYVNAQKVDIKIQPEKLNFQENMNKEFPLYHSKNFTSMYIKRKIIILKIWIQAKCSNPIWYFDATGSVHKNIVSQKKPLLYSIVFSDKKNKIIMPIAEFITTEQTTKSISIYLQSIENKIPPIIVSDFSWAIINSFLSVFNKITIRTYLTWCYGVIFENQKETKNV</sequence>
<accession>A0A3M7R8T0</accession>
<evidence type="ECO:0000313" key="2">
    <source>
        <dbReference type="EMBL" id="RNA19930.1"/>
    </source>
</evidence>
<feature type="non-terminal residue" evidence="2">
    <location>
        <position position="1"/>
    </location>
</feature>
<evidence type="ECO:0000256" key="1">
    <source>
        <dbReference type="SAM" id="Coils"/>
    </source>
</evidence>